<dbReference type="SUPFAM" id="SSF53927">
    <property type="entry name" value="Cytidine deaminase-like"/>
    <property type="match status" value="1"/>
</dbReference>
<dbReference type="GO" id="GO:0004126">
    <property type="term" value="F:cytidine deaminase activity"/>
    <property type="evidence" value="ECO:0007669"/>
    <property type="project" value="UniProtKB-EC"/>
</dbReference>
<dbReference type="GO" id="GO:0005829">
    <property type="term" value="C:cytosol"/>
    <property type="evidence" value="ECO:0007669"/>
    <property type="project" value="TreeGrafter"/>
</dbReference>
<dbReference type="Pfam" id="PF00383">
    <property type="entry name" value="dCMP_cyt_deam_1"/>
    <property type="match status" value="1"/>
</dbReference>
<dbReference type="InterPro" id="IPR016192">
    <property type="entry name" value="APOBEC/CMP_deaminase_Zn-bd"/>
</dbReference>
<keyword evidence="7" id="KW-1185">Reference proteome</keyword>
<evidence type="ECO:0000256" key="4">
    <source>
        <dbReference type="ARBA" id="ARBA00022833"/>
    </source>
</evidence>
<dbReference type="InterPro" id="IPR002125">
    <property type="entry name" value="CMP_dCMP_dom"/>
</dbReference>
<dbReference type="GO" id="GO:0072527">
    <property type="term" value="P:pyrimidine-containing compound metabolic process"/>
    <property type="evidence" value="ECO:0007669"/>
    <property type="project" value="UniProtKB-ARBA"/>
</dbReference>
<proteinExistence type="inferred from homology"/>
<dbReference type="PANTHER" id="PTHR11644">
    <property type="entry name" value="CYTIDINE DEAMINASE"/>
    <property type="match status" value="1"/>
</dbReference>
<dbReference type="PROSITE" id="PS51747">
    <property type="entry name" value="CYT_DCMP_DEAMINASES_2"/>
    <property type="match status" value="1"/>
</dbReference>
<evidence type="ECO:0000256" key="2">
    <source>
        <dbReference type="ARBA" id="ARBA00022723"/>
    </source>
</evidence>
<organism evidence="6 7">
    <name type="scientific">Planobacterium oryzisoli</name>
    <dbReference type="NCBI Taxonomy" id="2771435"/>
    <lineage>
        <taxon>Bacteria</taxon>
        <taxon>Pseudomonadati</taxon>
        <taxon>Bacteroidota</taxon>
        <taxon>Flavobacteriia</taxon>
        <taxon>Flavobacteriales</taxon>
        <taxon>Weeksellaceae</taxon>
        <taxon>Chryseobacterium group</taxon>
        <taxon>Chryseobacterium</taxon>
    </lineage>
</organism>
<dbReference type="GO" id="GO:0042802">
    <property type="term" value="F:identical protein binding"/>
    <property type="evidence" value="ECO:0007669"/>
    <property type="project" value="UniProtKB-ARBA"/>
</dbReference>
<gene>
    <name evidence="6" type="ORF">IC612_01935</name>
</gene>
<comment type="similarity">
    <text evidence="1">Belongs to the cytidine and deoxycytidylate deaminase family.</text>
</comment>
<dbReference type="RefSeq" id="WP_194738647.1">
    <property type="nucleotide sequence ID" value="NZ_JADKYY010000002.1"/>
</dbReference>
<evidence type="ECO:0000313" key="6">
    <source>
        <dbReference type="EMBL" id="MBF5026556.1"/>
    </source>
</evidence>
<dbReference type="Proteomes" id="UP000694480">
    <property type="component" value="Unassembled WGS sequence"/>
</dbReference>
<evidence type="ECO:0000259" key="5">
    <source>
        <dbReference type="PROSITE" id="PS51747"/>
    </source>
</evidence>
<sequence length="160" mass="17631">MNKQIVIPYRYFSSSAELDDIEKELFQKASAARDKAYAPYSDFNVGCAILLDNGKIITGSNQENAAFPSGLCAERATIFWTAANYPDVRINKIFVVGGPNASTESTTAIPPCGACRQSILEYESRQEHEIEIYFGAVEGEIFMTKSVSALLPFSFDSTFL</sequence>
<dbReference type="CDD" id="cd01283">
    <property type="entry name" value="cytidine_deaminase"/>
    <property type="match status" value="1"/>
</dbReference>
<reference evidence="6" key="1">
    <citation type="submission" date="2020-11" db="EMBL/GenBank/DDBJ databases">
        <title>Genome seq and assembly of Planobacterium sp.</title>
        <authorList>
            <person name="Chhetri G."/>
        </authorList>
    </citation>
    <scope>NUCLEOTIDE SEQUENCE</scope>
    <source>
        <strain evidence="6">GCR5</strain>
    </source>
</reference>
<dbReference type="Gene3D" id="3.40.140.10">
    <property type="entry name" value="Cytidine Deaminase, domain 2"/>
    <property type="match status" value="1"/>
</dbReference>
<dbReference type="GO" id="GO:0008270">
    <property type="term" value="F:zinc ion binding"/>
    <property type="evidence" value="ECO:0007669"/>
    <property type="project" value="InterPro"/>
</dbReference>
<feature type="domain" description="CMP/dCMP-type deaminase" evidence="5">
    <location>
        <begin position="20"/>
        <end position="158"/>
    </location>
</feature>
<dbReference type="EMBL" id="JADKYY010000002">
    <property type="protein sequence ID" value="MBF5026556.1"/>
    <property type="molecule type" value="Genomic_DNA"/>
</dbReference>
<dbReference type="InterPro" id="IPR016193">
    <property type="entry name" value="Cytidine_deaminase-like"/>
</dbReference>
<evidence type="ECO:0000256" key="3">
    <source>
        <dbReference type="ARBA" id="ARBA00022801"/>
    </source>
</evidence>
<keyword evidence="4" id="KW-0862">Zinc</keyword>
<dbReference type="PANTHER" id="PTHR11644:SF2">
    <property type="entry name" value="CYTIDINE DEAMINASE"/>
    <property type="match status" value="1"/>
</dbReference>
<name>A0A931E6D0_9FLAO</name>
<dbReference type="EC" id="3.5.4.5" evidence="6"/>
<keyword evidence="2" id="KW-0479">Metal-binding</keyword>
<comment type="caution">
    <text evidence="6">The sequence shown here is derived from an EMBL/GenBank/DDBJ whole genome shotgun (WGS) entry which is preliminary data.</text>
</comment>
<dbReference type="NCBIfam" id="NF004064">
    <property type="entry name" value="PRK05578.1"/>
    <property type="match status" value="1"/>
</dbReference>
<keyword evidence="3 6" id="KW-0378">Hydrolase</keyword>
<evidence type="ECO:0000256" key="1">
    <source>
        <dbReference type="ARBA" id="ARBA00006576"/>
    </source>
</evidence>
<dbReference type="InterPro" id="IPR050202">
    <property type="entry name" value="Cyt/Deoxycyt_deaminase"/>
</dbReference>
<dbReference type="GO" id="GO:0055086">
    <property type="term" value="P:nucleobase-containing small molecule metabolic process"/>
    <property type="evidence" value="ECO:0007669"/>
    <property type="project" value="UniProtKB-ARBA"/>
</dbReference>
<dbReference type="AlphaFoldDB" id="A0A931E6D0"/>
<accession>A0A931E6D0</accession>
<dbReference type="PROSITE" id="PS00903">
    <property type="entry name" value="CYT_DCMP_DEAMINASES_1"/>
    <property type="match status" value="1"/>
</dbReference>
<protein>
    <submittedName>
        <fullName evidence="6">Cytidine deaminase</fullName>
        <ecNumber evidence="6">3.5.4.5</ecNumber>
    </submittedName>
</protein>
<evidence type="ECO:0000313" key="7">
    <source>
        <dbReference type="Proteomes" id="UP000694480"/>
    </source>
</evidence>